<dbReference type="Gene3D" id="3.40.50.720">
    <property type="entry name" value="NAD(P)-binding Rossmann-like Domain"/>
    <property type="match status" value="1"/>
</dbReference>
<sequence length="318" mass="33262">MDAPLPDWPMYGLSDDQRPALRAALAGGRAAVLATVAALGDGGPRPVGTQMVFAADGTVSGFMSGGCVEGDVALHARAVLADGAPRRLVYGEGSPWPDIRLLCGARIEILVERIAPDDPAAAMLFTLQEERRPAVWITDGLQRLCVPAGDAPKPWPGALTRRHDPVWRLAVVGGDPTALAIAALGVQAGFETTLIRPLGPETPPPIPGLAYSRAEPGQALTALDPWSAVAIAGHDLENDHAALLAALPSPAPYVGLLGARRRLPERLARLRAAGISERALEKLRAPIGLDLGGKAPWEVAVATIGEVVAMRHAQFEKA</sequence>
<proteinExistence type="predicted"/>
<dbReference type="Pfam" id="PF13478">
    <property type="entry name" value="XdhC_C"/>
    <property type="match status" value="1"/>
</dbReference>
<evidence type="ECO:0000313" key="3">
    <source>
        <dbReference type="EMBL" id="MDQ0464864.1"/>
    </source>
</evidence>
<dbReference type="EMBL" id="JAUSVS010000005">
    <property type="protein sequence ID" value="MDQ0464864.1"/>
    <property type="molecule type" value="Genomic_DNA"/>
</dbReference>
<comment type="caution">
    <text evidence="3">The sequence shown here is derived from an EMBL/GenBank/DDBJ whole genome shotgun (WGS) entry which is preliminary data.</text>
</comment>
<dbReference type="RefSeq" id="WP_307349838.1">
    <property type="nucleotide sequence ID" value="NZ_JAUSVS010000005.1"/>
</dbReference>
<dbReference type="PANTHER" id="PTHR30388:SF4">
    <property type="entry name" value="MOLYBDENUM COFACTOR INSERTION CHAPERONE PAOD"/>
    <property type="match status" value="1"/>
</dbReference>
<evidence type="ECO:0000313" key="4">
    <source>
        <dbReference type="Proteomes" id="UP001228905"/>
    </source>
</evidence>
<reference evidence="3 4" key="1">
    <citation type="submission" date="2023-07" db="EMBL/GenBank/DDBJ databases">
        <title>Genomic Encyclopedia of Type Strains, Phase IV (KMG-IV): sequencing the most valuable type-strain genomes for metagenomic binning, comparative biology and taxonomic classification.</title>
        <authorList>
            <person name="Goeker M."/>
        </authorList>
    </citation>
    <scope>NUCLEOTIDE SEQUENCE [LARGE SCALE GENOMIC DNA]</scope>
    <source>
        <strain evidence="3 4">DSM 18695</strain>
    </source>
</reference>
<dbReference type="InterPro" id="IPR027051">
    <property type="entry name" value="XdhC_Rossmann_dom"/>
</dbReference>
<gene>
    <name evidence="3" type="ORF">QO010_002648</name>
</gene>
<evidence type="ECO:0000259" key="2">
    <source>
        <dbReference type="Pfam" id="PF13478"/>
    </source>
</evidence>
<dbReference type="InterPro" id="IPR052698">
    <property type="entry name" value="MoCofactor_Util/Proc"/>
</dbReference>
<dbReference type="PANTHER" id="PTHR30388">
    <property type="entry name" value="ALDEHYDE OXIDOREDUCTASE MOLYBDENUM COFACTOR ASSEMBLY PROTEIN"/>
    <property type="match status" value="1"/>
</dbReference>
<name>A0ABU0IUZ5_9CAUL</name>
<protein>
    <submittedName>
        <fullName evidence="3">Xanthine dehydrogenase accessory factor</fullName>
    </submittedName>
</protein>
<dbReference type="InterPro" id="IPR003777">
    <property type="entry name" value="XdhC_CoxI"/>
</dbReference>
<dbReference type="Proteomes" id="UP001228905">
    <property type="component" value="Unassembled WGS sequence"/>
</dbReference>
<feature type="domain" description="XdhC- CoxI" evidence="1">
    <location>
        <begin position="25"/>
        <end position="91"/>
    </location>
</feature>
<keyword evidence="4" id="KW-1185">Reference proteome</keyword>
<organism evidence="3 4">
    <name type="scientific">Caulobacter ginsengisoli</name>
    <dbReference type="NCBI Taxonomy" id="400775"/>
    <lineage>
        <taxon>Bacteria</taxon>
        <taxon>Pseudomonadati</taxon>
        <taxon>Pseudomonadota</taxon>
        <taxon>Alphaproteobacteria</taxon>
        <taxon>Caulobacterales</taxon>
        <taxon>Caulobacteraceae</taxon>
        <taxon>Caulobacter</taxon>
    </lineage>
</organism>
<feature type="domain" description="XdhC Rossmann" evidence="2">
    <location>
        <begin position="169"/>
        <end position="307"/>
    </location>
</feature>
<evidence type="ECO:0000259" key="1">
    <source>
        <dbReference type="Pfam" id="PF02625"/>
    </source>
</evidence>
<dbReference type="Pfam" id="PF02625">
    <property type="entry name" value="XdhC_CoxI"/>
    <property type="match status" value="1"/>
</dbReference>
<accession>A0ABU0IUZ5</accession>